<gene>
    <name evidence="3" type="ORF">FHX74_001653</name>
</gene>
<dbReference type="InterPro" id="IPR050249">
    <property type="entry name" value="Pseudomonas-type_ThrB"/>
</dbReference>
<dbReference type="Proteomes" id="UP000523079">
    <property type="component" value="Unassembled WGS sequence"/>
</dbReference>
<dbReference type="InterPro" id="IPR011009">
    <property type="entry name" value="Kinase-like_dom_sf"/>
</dbReference>
<keyword evidence="4" id="KW-1185">Reference proteome</keyword>
<dbReference type="SUPFAM" id="SSF56112">
    <property type="entry name" value="Protein kinase-like (PK-like)"/>
    <property type="match status" value="1"/>
</dbReference>
<reference evidence="3 4" key="1">
    <citation type="submission" date="2020-07" db="EMBL/GenBank/DDBJ databases">
        <title>Sequencing the genomes of 1000 actinobacteria strains.</title>
        <authorList>
            <person name="Klenk H.-P."/>
        </authorList>
    </citation>
    <scope>NUCLEOTIDE SEQUENCE [LARGE SCALE GENOMIC DNA]</scope>
    <source>
        <strain evidence="3 4">DSM 100723</strain>
    </source>
</reference>
<dbReference type="Gene3D" id="3.90.1200.10">
    <property type="match status" value="1"/>
</dbReference>
<evidence type="ECO:0000313" key="3">
    <source>
        <dbReference type="EMBL" id="MBA8794048.1"/>
    </source>
</evidence>
<protein>
    <submittedName>
        <fullName evidence="3">Ser/Thr protein kinase RdoA (MazF antagonist)</fullName>
    </submittedName>
</protein>
<comment type="caution">
    <text evidence="3">The sequence shown here is derived from an EMBL/GenBank/DDBJ whole genome shotgun (WGS) entry which is preliminary data.</text>
</comment>
<keyword evidence="3" id="KW-0418">Kinase</keyword>
<dbReference type="Pfam" id="PF01636">
    <property type="entry name" value="APH"/>
    <property type="match status" value="1"/>
</dbReference>
<evidence type="ECO:0000259" key="2">
    <source>
        <dbReference type="Pfam" id="PF01636"/>
    </source>
</evidence>
<dbReference type="AlphaFoldDB" id="A0A7W3IRQ7"/>
<dbReference type="PANTHER" id="PTHR21064">
    <property type="entry name" value="AMINOGLYCOSIDE PHOSPHOTRANSFERASE DOMAIN-CONTAINING PROTEIN-RELATED"/>
    <property type="match status" value="1"/>
</dbReference>
<comment type="similarity">
    <text evidence="1">Belongs to the pseudomonas-type ThrB family.</text>
</comment>
<name>A0A7W3IRQ7_9ACTN</name>
<dbReference type="InterPro" id="IPR002575">
    <property type="entry name" value="Aminoglycoside_PTrfase"/>
</dbReference>
<dbReference type="PANTHER" id="PTHR21064:SF6">
    <property type="entry name" value="AMINOGLYCOSIDE PHOSPHOTRANSFERASE DOMAIN-CONTAINING PROTEIN"/>
    <property type="match status" value="1"/>
</dbReference>
<accession>A0A7W3IRQ7</accession>
<dbReference type="GO" id="GO:0009088">
    <property type="term" value="P:threonine biosynthetic process"/>
    <property type="evidence" value="ECO:0007669"/>
    <property type="project" value="TreeGrafter"/>
</dbReference>
<dbReference type="GO" id="GO:0004413">
    <property type="term" value="F:homoserine kinase activity"/>
    <property type="evidence" value="ECO:0007669"/>
    <property type="project" value="TreeGrafter"/>
</dbReference>
<organism evidence="3 4">
    <name type="scientific">Microlunatus kandeliicorticis</name>
    <dbReference type="NCBI Taxonomy" id="1759536"/>
    <lineage>
        <taxon>Bacteria</taxon>
        <taxon>Bacillati</taxon>
        <taxon>Actinomycetota</taxon>
        <taxon>Actinomycetes</taxon>
        <taxon>Propionibacteriales</taxon>
        <taxon>Propionibacteriaceae</taxon>
        <taxon>Microlunatus</taxon>
    </lineage>
</organism>
<proteinExistence type="inferred from homology"/>
<feature type="domain" description="Aminoglycoside phosphotransferase" evidence="2">
    <location>
        <begin position="35"/>
        <end position="249"/>
    </location>
</feature>
<dbReference type="RefSeq" id="WP_182559570.1">
    <property type="nucleotide sequence ID" value="NZ_JACGWT010000002.1"/>
</dbReference>
<dbReference type="EMBL" id="JACGWT010000002">
    <property type="protein sequence ID" value="MBA8794048.1"/>
    <property type="molecule type" value="Genomic_DNA"/>
</dbReference>
<evidence type="ECO:0000313" key="4">
    <source>
        <dbReference type="Proteomes" id="UP000523079"/>
    </source>
</evidence>
<keyword evidence="3" id="KW-0808">Transferase</keyword>
<evidence type="ECO:0000256" key="1">
    <source>
        <dbReference type="ARBA" id="ARBA00038240"/>
    </source>
</evidence>
<sequence>MREKPAEGDLDIQLLQSCLVDQYGLQPTLIRRFSADHPTFLVESDAGAYVARIGQGDLERQAGVLEALANAGFPAAKLLRARNGAPVTKHRTGSRQDELLVMDYIEGRALSRDPEDLYQFGSSLGQLHHHGHGIAAAMPRTIDGAPVVERAGMLPANELRFALRNLLPYEHDLPNRNTARQWKSLVDACADGLEEQTGLTQTFLHGDAHQWNCVRAESGQVHFFDWDSSGFGPAIIDLAFALLSCATGGLIYQPDHAESASIDALLAGYSEHMILAGADRDGLERAIAFRVLVCAGVGFGHFLAAGKDPMQEPTIQWSLERLRTVRALAETAKRSLRYC</sequence>